<dbReference type="AlphaFoldDB" id="G3J9F3"/>
<name>G3J9F3_CORMM</name>
<organism evidence="10 11">
    <name type="scientific">Cordyceps militaris (strain CM01)</name>
    <name type="common">Caterpillar fungus</name>
    <dbReference type="NCBI Taxonomy" id="983644"/>
    <lineage>
        <taxon>Eukaryota</taxon>
        <taxon>Fungi</taxon>
        <taxon>Dikarya</taxon>
        <taxon>Ascomycota</taxon>
        <taxon>Pezizomycotina</taxon>
        <taxon>Sordariomycetes</taxon>
        <taxon>Hypocreomycetidae</taxon>
        <taxon>Hypocreales</taxon>
        <taxon>Cordycipitaceae</taxon>
        <taxon>Cordyceps</taxon>
    </lineage>
</organism>
<keyword evidence="11" id="KW-1185">Reference proteome</keyword>
<feature type="transmembrane region" description="Helical" evidence="8">
    <location>
        <begin position="140"/>
        <end position="160"/>
    </location>
</feature>
<feature type="transmembrane region" description="Helical" evidence="8">
    <location>
        <begin position="363"/>
        <end position="386"/>
    </location>
</feature>
<dbReference type="InParanoid" id="G3J9F3"/>
<dbReference type="KEGG" id="cmt:CCM_03202"/>
<evidence type="ECO:0000313" key="10">
    <source>
        <dbReference type="EMBL" id="EGX94930.1"/>
    </source>
</evidence>
<accession>G3J9F3</accession>
<keyword evidence="4 8" id="KW-1133">Transmembrane helix</keyword>
<feature type="transmembrane region" description="Helical" evidence="8">
    <location>
        <begin position="492"/>
        <end position="513"/>
    </location>
</feature>
<comment type="similarity">
    <text evidence="6">Belongs to the major facilitator superfamily. Allantoate permease family.</text>
</comment>
<feature type="transmembrane region" description="Helical" evidence="8">
    <location>
        <begin position="424"/>
        <end position="446"/>
    </location>
</feature>
<dbReference type="EMBL" id="JH126400">
    <property type="protein sequence ID" value="EGX94930.1"/>
    <property type="molecule type" value="Genomic_DNA"/>
</dbReference>
<feature type="transmembrane region" description="Helical" evidence="8">
    <location>
        <begin position="192"/>
        <end position="215"/>
    </location>
</feature>
<feature type="transmembrane region" description="Helical" evidence="8">
    <location>
        <begin position="93"/>
        <end position="111"/>
    </location>
</feature>
<protein>
    <submittedName>
        <fullName evidence="10">Pantothenate transporter</fullName>
    </submittedName>
</protein>
<feature type="domain" description="Major facilitator superfamily (MFS) profile" evidence="9">
    <location>
        <begin position="101"/>
        <end position="518"/>
    </location>
</feature>
<dbReference type="GeneID" id="18165228"/>
<feature type="transmembrane region" description="Helical" evidence="8">
    <location>
        <begin position="398"/>
        <end position="418"/>
    </location>
</feature>
<gene>
    <name evidence="10" type="ORF">CCM_03202</name>
</gene>
<dbReference type="Proteomes" id="UP000001610">
    <property type="component" value="Unassembled WGS sequence"/>
</dbReference>
<dbReference type="PROSITE" id="PS50850">
    <property type="entry name" value="MFS"/>
    <property type="match status" value="1"/>
</dbReference>
<evidence type="ECO:0000259" key="9">
    <source>
        <dbReference type="PROSITE" id="PS50850"/>
    </source>
</evidence>
<feature type="compositionally biased region" description="Low complexity" evidence="7">
    <location>
        <begin position="40"/>
        <end position="53"/>
    </location>
</feature>
<dbReference type="VEuPathDB" id="FungiDB:CCM_03202"/>
<proteinExistence type="inferred from homology"/>
<feature type="transmembrane region" description="Helical" evidence="8">
    <location>
        <begin position="458"/>
        <end position="480"/>
    </location>
</feature>
<evidence type="ECO:0000256" key="7">
    <source>
        <dbReference type="SAM" id="MobiDB-lite"/>
    </source>
</evidence>
<feature type="transmembrane region" description="Helical" evidence="8">
    <location>
        <begin position="326"/>
        <end position="343"/>
    </location>
</feature>
<keyword evidence="3 8" id="KW-0812">Transmembrane</keyword>
<evidence type="ECO:0000256" key="1">
    <source>
        <dbReference type="ARBA" id="ARBA00004141"/>
    </source>
</evidence>
<evidence type="ECO:0000313" key="11">
    <source>
        <dbReference type="Proteomes" id="UP000001610"/>
    </source>
</evidence>
<dbReference type="PANTHER" id="PTHR43791:SF15">
    <property type="entry name" value="TRANSPORTER SEO1-RELATED"/>
    <property type="match status" value="1"/>
</dbReference>
<feature type="transmembrane region" description="Helical" evidence="8">
    <location>
        <begin position="264"/>
        <end position="286"/>
    </location>
</feature>
<dbReference type="InterPro" id="IPR020846">
    <property type="entry name" value="MFS_dom"/>
</dbReference>
<dbReference type="OMA" id="ICFACTI"/>
<dbReference type="HOGENOM" id="CLU_001265_4_2_1"/>
<sequence length="531" mass="57602">MHARNRCSALVGPFRLVLFTVFSAINTTYPSNTMSDTVEKTAVSATTTTPTEKQPALQPLDASSATTLQEEQPVRQKWYQWFSPSDTPEERRLILKLDLLILVFVFLAYWAKVLDQSALSAAYVSGMREDLHLFGNELNYLNTAYMVGYITLQVPLTLLMTRLSASWCIPAADVLWGVLTLAQYRVNSVGPLYAVRFLIGAAGSLFFPAVQWYLGCWYTRAEAGRRGALFFVASQVGAMSAGYIQSGAYASLHLRAGIEGWRWLYIICFACTIPVAVLGFVCLPGLPEAPRLTFLTAREAALARARMRRDRTEPRRPLTWAAARRTLAGWHFWVLVGFAFFFSQADGVSANSGLPLWLKAEGYGVAAINTITTVSPAVTIAAALVCGVLSDAHADAKVPLIAATAVLNALAAAVLAVWRVPAGLTLAAFFLAGSANGVAPVVYAWANEVCAGDAEERALVLSSMNTVGNAFGAWLPLFVWKTTDAPRYRIGYAWAVGVDGGVLVMVFVLRSFWNREQAARGAGGGRRGNGE</sequence>
<evidence type="ECO:0000256" key="5">
    <source>
        <dbReference type="ARBA" id="ARBA00023136"/>
    </source>
</evidence>
<dbReference type="OrthoDB" id="3639251at2759"/>
<dbReference type="eggNOG" id="KOG2533">
    <property type="taxonomic scope" value="Eukaryota"/>
</dbReference>
<evidence type="ECO:0000256" key="3">
    <source>
        <dbReference type="ARBA" id="ARBA00022692"/>
    </source>
</evidence>
<evidence type="ECO:0000256" key="2">
    <source>
        <dbReference type="ARBA" id="ARBA00022448"/>
    </source>
</evidence>
<evidence type="ECO:0000256" key="6">
    <source>
        <dbReference type="ARBA" id="ARBA00037968"/>
    </source>
</evidence>
<evidence type="ECO:0000256" key="8">
    <source>
        <dbReference type="SAM" id="Phobius"/>
    </source>
</evidence>
<dbReference type="RefSeq" id="XP_006668416.1">
    <property type="nucleotide sequence ID" value="XM_006668353.1"/>
</dbReference>
<dbReference type="GO" id="GO:0022857">
    <property type="term" value="F:transmembrane transporter activity"/>
    <property type="evidence" value="ECO:0007669"/>
    <property type="project" value="InterPro"/>
</dbReference>
<dbReference type="InterPro" id="IPR036259">
    <property type="entry name" value="MFS_trans_sf"/>
</dbReference>
<comment type="subcellular location">
    <subcellularLocation>
        <location evidence="1">Membrane</location>
        <topology evidence="1">Multi-pass membrane protein</topology>
    </subcellularLocation>
</comment>
<dbReference type="Pfam" id="PF07690">
    <property type="entry name" value="MFS_1"/>
    <property type="match status" value="1"/>
</dbReference>
<dbReference type="InterPro" id="IPR011701">
    <property type="entry name" value="MFS"/>
</dbReference>
<keyword evidence="2" id="KW-0813">Transport</keyword>
<dbReference type="FunFam" id="1.20.1250.20:FF:000065">
    <property type="entry name" value="Putative MFS pantothenate transporter"/>
    <property type="match status" value="1"/>
</dbReference>
<dbReference type="GO" id="GO:0016020">
    <property type="term" value="C:membrane"/>
    <property type="evidence" value="ECO:0007669"/>
    <property type="project" value="UniProtKB-SubCell"/>
</dbReference>
<feature type="transmembrane region" description="Helical" evidence="8">
    <location>
        <begin position="227"/>
        <end position="244"/>
    </location>
</feature>
<reference evidence="10 11" key="1">
    <citation type="journal article" date="2011" name="Genome Biol.">
        <title>Genome sequence of the insect pathogenic fungus Cordyceps militaris, a valued traditional Chinese medicine.</title>
        <authorList>
            <person name="Zheng P."/>
            <person name="Xia Y."/>
            <person name="Xiao G."/>
            <person name="Xiong C."/>
            <person name="Hu X."/>
            <person name="Zhang S."/>
            <person name="Zheng H."/>
            <person name="Huang Y."/>
            <person name="Zhou Y."/>
            <person name="Wang S."/>
            <person name="Zhao G.P."/>
            <person name="Liu X."/>
            <person name="St Leger R.J."/>
            <person name="Wang C."/>
        </authorList>
    </citation>
    <scope>NUCLEOTIDE SEQUENCE [LARGE SCALE GENOMIC DNA]</scope>
    <source>
        <strain evidence="10 11">CM01</strain>
    </source>
</reference>
<dbReference type="PANTHER" id="PTHR43791">
    <property type="entry name" value="PERMEASE-RELATED"/>
    <property type="match status" value="1"/>
</dbReference>
<evidence type="ECO:0000256" key="4">
    <source>
        <dbReference type="ARBA" id="ARBA00022989"/>
    </source>
</evidence>
<dbReference type="SUPFAM" id="SSF103473">
    <property type="entry name" value="MFS general substrate transporter"/>
    <property type="match status" value="1"/>
</dbReference>
<keyword evidence="5 8" id="KW-0472">Membrane</keyword>
<feature type="region of interest" description="Disordered" evidence="7">
    <location>
        <begin position="40"/>
        <end position="59"/>
    </location>
</feature>
<dbReference type="Gene3D" id="1.20.1250.20">
    <property type="entry name" value="MFS general substrate transporter like domains"/>
    <property type="match status" value="2"/>
</dbReference>